<evidence type="ECO:0000313" key="2">
    <source>
        <dbReference type="Proteomes" id="UP000095285"/>
    </source>
</evidence>
<feature type="region of interest" description="Disordered" evidence="1">
    <location>
        <begin position="140"/>
        <end position="167"/>
    </location>
</feature>
<dbReference type="Proteomes" id="UP000095285">
    <property type="component" value="Unassembled WGS sequence"/>
</dbReference>
<evidence type="ECO:0000313" key="3">
    <source>
        <dbReference type="WBParaSite" id="EN70_2139"/>
    </source>
</evidence>
<organism evidence="2 3">
    <name type="scientific">Loa loa</name>
    <name type="common">Eye worm</name>
    <name type="synonym">Filaria loa</name>
    <dbReference type="NCBI Taxonomy" id="7209"/>
    <lineage>
        <taxon>Eukaryota</taxon>
        <taxon>Metazoa</taxon>
        <taxon>Ecdysozoa</taxon>
        <taxon>Nematoda</taxon>
        <taxon>Chromadorea</taxon>
        <taxon>Rhabditida</taxon>
        <taxon>Spirurina</taxon>
        <taxon>Spiruromorpha</taxon>
        <taxon>Filarioidea</taxon>
        <taxon>Onchocercidae</taxon>
        <taxon>Loa</taxon>
    </lineage>
</organism>
<dbReference type="WBParaSite" id="EN70_2139">
    <property type="protein sequence ID" value="EN70_2139"/>
    <property type="gene ID" value="EN70_2139"/>
</dbReference>
<feature type="region of interest" description="Disordered" evidence="1">
    <location>
        <begin position="265"/>
        <end position="309"/>
    </location>
</feature>
<feature type="compositionally biased region" description="Basic and acidic residues" evidence="1">
    <location>
        <begin position="267"/>
        <end position="280"/>
    </location>
</feature>
<feature type="region of interest" description="Disordered" evidence="1">
    <location>
        <begin position="201"/>
        <end position="220"/>
    </location>
</feature>
<evidence type="ECO:0000256" key="1">
    <source>
        <dbReference type="SAM" id="MobiDB-lite"/>
    </source>
</evidence>
<reference evidence="3" key="2">
    <citation type="submission" date="2016-11" db="UniProtKB">
        <authorList>
            <consortium name="WormBaseParasite"/>
        </authorList>
    </citation>
    <scope>IDENTIFICATION</scope>
</reference>
<feature type="compositionally biased region" description="Basic and acidic residues" evidence="1">
    <location>
        <begin position="296"/>
        <end position="309"/>
    </location>
</feature>
<sequence>MSERYQRWLQIFKQLNEHSPTKEDIDLIAPSHIKEEYLKLHAPEKVIPKPIPKVKLKRSFDKRDCLPEVWIHQDGKEEYEDNRCLITLPDDEGSPHSQSLKKIFEMYEEEEEEGSEPVLKKHRVDVTNASGCKALFQTKDSSLLRRSPRKHPSSSLVRPTTPGKISSFKPVARRSLTNMQESEIFQNVERLATRIANSDEMQPGEQILRRSPRKHPSSYNEVLLSPQKPLLLSQPIVCRRLSSLLGSISDIENEKESITLNSSLESISKEENDENLKEDSQESNNACAEEEQQPFLDEKECLKRKTRRKNENYRRLKMKKSYVHGTSLAKKNFRKWRRTRNKR</sequence>
<dbReference type="AlphaFoldDB" id="A0A1I7VG01"/>
<reference evidence="2" key="1">
    <citation type="submission" date="2012-04" db="EMBL/GenBank/DDBJ databases">
        <title>The Genome Sequence of Loa loa.</title>
        <authorList>
            <consortium name="The Broad Institute Genome Sequencing Platform"/>
            <consortium name="Broad Institute Genome Sequencing Center for Infectious Disease"/>
            <person name="Nutman T.B."/>
            <person name="Fink D.L."/>
            <person name="Russ C."/>
            <person name="Young S."/>
            <person name="Zeng Q."/>
            <person name="Gargeya S."/>
            <person name="Alvarado L."/>
            <person name="Berlin A."/>
            <person name="Chapman S.B."/>
            <person name="Chen Z."/>
            <person name="Freedman E."/>
            <person name="Gellesch M."/>
            <person name="Goldberg J."/>
            <person name="Griggs A."/>
            <person name="Gujja S."/>
            <person name="Heilman E.R."/>
            <person name="Heiman D."/>
            <person name="Howarth C."/>
            <person name="Mehta T."/>
            <person name="Neiman D."/>
            <person name="Pearson M."/>
            <person name="Roberts A."/>
            <person name="Saif S."/>
            <person name="Shea T."/>
            <person name="Shenoy N."/>
            <person name="Sisk P."/>
            <person name="Stolte C."/>
            <person name="Sykes S."/>
            <person name="White J."/>
            <person name="Yandava C."/>
            <person name="Haas B."/>
            <person name="Henn M.R."/>
            <person name="Nusbaum C."/>
            <person name="Birren B."/>
        </authorList>
    </citation>
    <scope>NUCLEOTIDE SEQUENCE [LARGE SCALE GENOMIC DNA]</scope>
</reference>
<protein>
    <submittedName>
        <fullName evidence="3">Uncharacterized protein</fullName>
    </submittedName>
</protein>
<keyword evidence="2" id="KW-1185">Reference proteome</keyword>
<accession>A0A1I7VG01</accession>
<name>A0A1I7VG01_LOALO</name>
<proteinExistence type="predicted"/>